<comment type="similarity">
    <text evidence="3">Belongs to the flagella basal body rod proteins family.</text>
</comment>
<dbReference type="GO" id="GO:0005198">
    <property type="term" value="F:structural molecule activity"/>
    <property type="evidence" value="ECO:0007669"/>
    <property type="project" value="InterPro"/>
</dbReference>
<dbReference type="Pfam" id="PF22638">
    <property type="entry name" value="FlgK_D1"/>
    <property type="match status" value="1"/>
</dbReference>
<keyword evidence="6" id="KW-0975">Bacterial flagellum</keyword>
<dbReference type="NCBIfam" id="TIGR02492">
    <property type="entry name" value="flgK_ends"/>
    <property type="match status" value="1"/>
</dbReference>
<dbReference type="SUPFAM" id="SSF64518">
    <property type="entry name" value="Phase 1 flagellin"/>
    <property type="match status" value="1"/>
</dbReference>
<dbReference type="InterPro" id="IPR053927">
    <property type="entry name" value="FlgK_helical"/>
</dbReference>
<feature type="domain" description="Flagellar basal-body/hook protein C-terminal" evidence="7">
    <location>
        <begin position="405"/>
        <end position="443"/>
    </location>
</feature>
<feature type="domain" description="Flagellar hook-associated protein FlgK helical" evidence="8">
    <location>
        <begin position="98"/>
        <end position="319"/>
    </location>
</feature>
<gene>
    <name evidence="9" type="primary">lfgK</name>
    <name evidence="9" type="ORF">GCM10010990_11740</name>
</gene>
<accession>A0A916YX30</accession>
<keyword evidence="9" id="KW-0969">Cilium</keyword>
<sequence>MANDLLSIAKSGARSSRLALDVTAQNIANAATEGYVRRSVGLAEVASTGGIAPFTQLNLSGVRVDSIIRNADAFRQSEVRRTGSDLARADAELAGLQNIETAIEQTGIYDSIVGFEAALQQLAADPVDPSLRAATIEAARSMAGNFNVADANLAAAGDGMRFEAAGAVEQVNLLSDELARVNLRLARTADNSGDQAALLDQRDLLLQQISDSVGISTKINADNTVDVRLGDSSGPVLVTGGTAASLTMTSAADGTVSFDLDGTAVAPSAGSLAGHAQALDMLAQMRGDLDTLATDMADAVNAAQGAGIDLAGASGTNLFTATGAGDIALAFEDGALIATAPAGAGAGSRDTTNLSALQAAMTGGNIAGRMDGLLFDISSTVAGRQTMRDTIATIADQASTALAAQSAVDLDEEAVNLVRFQQAFQASGRVMQVASELFDTILGIR</sequence>
<evidence type="ECO:0000256" key="3">
    <source>
        <dbReference type="ARBA" id="ARBA00009677"/>
    </source>
</evidence>
<evidence type="ECO:0000256" key="6">
    <source>
        <dbReference type="ARBA" id="ARBA00023143"/>
    </source>
</evidence>
<keyword evidence="5" id="KW-0964">Secreted</keyword>
<reference evidence="9" key="2">
    <citation type="submission" date="2020-09" db="EMBL/GenBank/DDBJ databases">
        <authorList>
            <person name="Sun Q."/>
            <person name="Zhou Y."/>
        </authorList>
    </citation>
    <scope>NUCLEOTIDE SEQUENCE</scope>
    <source>
        <strain evidence="9">CGMCC 1.15360</strain>
    </source>
</reference>
<evidence type="ECO:0000313" key="10">
    <source>
        <dbReference type="Proteomes" id="UP000612349"/>
    </source>
</evidence>
<dbReference type="OrthoDB" id="7181295at2"/>
<comment type="subcellular location">
    <subcellularLocation>
        <location evidence="1">Bacterial flagellum</location>
    </subcellularLocation>
    <subcellularLocation>
        <location evidence="2">Secreted</location>
    </subcellularLocation>
</comment>
<evidence type="ECO:0000256" key="2">
    <source>
        <dbReference type="ARBA" id="ARBA00004613"/>
    </source>
</evidence>
<dbReference type="GO" id="GO:0044780">
    <property type="term" value="P:bacterial-type flagellum assembly"/>
    <property type="evidence" value="ECO:0007669"/>
    <property type="project" value="InterPro"/>
</dbReference>
<evidence type="ECO:0000256" key="5">
    <source>
        <dbReference type="ARBA" id="ARBA00022525"/>
    </source>
</evidence>
<dbReference type="InterPro" id="IPR002371">
    <property type="entry name" value="FlgK"/>
</dbReference>
<dbReference type="GO" id="GO:0009424">
    <property type="term" value="C:bacterial-type flagellum hook"/>
    <property type="evidence" value="ECO:0007669"/>
    <property type="project" value="InterPro"/>
</dbReference>
<dbReference type="Proteomes" id="UP000612349">
    <property type="component" value="Unassembled WGS sequence"/>
</dbReference>
<dbReference type="EMBL" id="BMIP01000002">
    <property type="protein sequence ID" value="GGD63917.1"/>
    <property type="molecule type" value="Genomic_DNA"/>
</dbReference>
<dbReference type="GO" id="GO:0005576">
    <property type="term" value="C:extracellular region"/>
    <property type="evidence" value="ECO:0007669"/>
    <property type="project" value="UniProtKB-SubCell"/>
</dbReference>
<keyword evidence="9" id="KW-0282">Flagellum</keyword>
<evidence type="ECO:0000259" key="8">
    <source>
        <dbReference type="Pfam" id="PF22638"/>
    </source>
</evidence>
<evidence type="ECO:0000313" key="9">
    <source>
        <dbReference type="EMBL" id="GGD63917.1"/>
    </source>
</evidence>
<comment type="caution">
    <text evidence="9">The sequence shown here is derived from an EMBL/GenBank/DDBJ whole genome shotgun (WGS) entry which is preliminary data.</text>
</comment>
<keyword evidence="10" id="KW-1185">Reference proteome</keyword>
<reference evidence="9" key="1">
    <citation type="journal article" date="2014" name="Int. J. Syst. Evol. Microbiol.">
        <title>Complete genome sequence of Corynebacterium casei LMG S-19264T (=DSM 44701T), isolated from a smear-ripened cheese.</title>
        <authorList>
            <consortium name="US DOE Joint Genome Institute (JGI-PGF)"/>
            <person name="Walter F."/>
            <person name="Albersmeier A."/>
            <person name="Kalinowski J."/>
            <person name="Ruckert C."/>
        </authorList>
    </citation>
    <scope>NUCLEOTIDE SEQUENCE</scope>
    <source>
        <strain evidence="9">CGMCC 1.15360</strain>
    </source>
</reference>
<dbReference type="RefSeq" id="WP_066776134.1">
    <property type="nucleotide sequence ID" value="NZ_BMIP01000002.1"/>
</dbReference>
<evidence type="ECO:0000256" key="1">
    <source>
        <dbReference type="ARBA" id="ARBA00004365"/>
    </source>
</evidence>
<dbReference type="PANTHER" id="PTHR30033">
    <property type="entry name" value="FLAGELLAR HOOK-ASSOCIATED PROTEIN 1"/>
    <property type="match status" value="1"/>
</dbReference>
<dbReference type="Pfam" id="PF06429">
    <property type="entry name" value="Flg_bbr_C"/>
    <property type="match status" value="1"/>
</dbReference>
<name>A0A916YX30_9SPHN</name>
<protein>
    <recommendedName>
        <fullName evidence="4">Flagellar hook-associated protein 1</fullName>
    </recommendedName>
</protein>
<proteinExistence type="inferred from homology"/>
<evidence type="ECO:0000259" key="7">
    <source>
        <dbReference type="Pfam" id="PF06429"/>
    </source>
</evidence>
<dbReference type="AlphaFoldDB" id="A0A916YX30"/>
<keyword evidence="9" id="KW-0966">Cell projection</keyword>
<evidence type="ECO:0000256" key="4">
    <source>
        <dbReference type="ARBA" id="ARBA00016244"/>
    </source>
</evidence>
<organism evidence="9 10">
    <name type="scientific">Croceicoccus mobilis</name>
    <dbReference type="NCBI Taxonomy" id="1703339"/>
    <lineage>
        <taxon>Bacteria</taxon>
        <taxon>Pseudomonadati</taxon>
        <taxon>Pseudomonadota</taxon>
        <taxon>Alphaproteobacteria</taxon>
        <taxon>Sphingomonadales</taxon>
        <taxon>Erythrobacteraceae</taxon>
        <taxon>Croceicoccus</taxon>
    </lineage>
</organism>
<dbReference type="InterPro" id="IPR010930">
    <property type="entry name" value="Flg_bb/hook_C_dom"/>
</dbReference>